<feature type="compositionally biased region" description="Basic and acidic residues" evidence="2">
    <location>
        <begin position="46"/>
        <end position="55"/>
    </location>
</feature>
<keyword evidence="1" id="KW-0862">Zinc</keyword>
<feature type="region of interest" description="Disordered" evidence="2">
    <location>
        <begin position="1284"/>
        <end position="1438"/>
    </location>
</feature>
<evidence type="ECO:0000313" key="5">
    <source>
        <dbReference type="Proteomes" id="UP000054560"/>
    </source>
</evidence>
<feature type="compositionally biased region" description="Basic and acidic residues" evidence="2">
    <location>
        <begin position="1850"/>
        <end position="1860"/>
    </location>
</feature>
<keyword evidence="5" id="KW-1185">Reference proteome</keyword>
<dbReference type="PROSITE" id="PS00028">
    <property type="entry name" value="ZINC_FINGER_C2H2_1"/>
    <property type="match status" value="2"/>
</dbReference>
<feature type="region of interest" description="Disordered" evidence="2">
    <location>
        <begin position="24"/>
        <end position="95"/>
    </location>
</feature>
<feature type="compositionally biased region" description="Polar residues" evidence="2">
    <location>
        <begin position="2738"/>
        <end position="2749"/>
    </location>
</feature>
<feature type="compositionally biased region" description="Basic and acidic residues" evidence="2">
    <location>
        <begin position="2751"/>
        <end position="2766"/>
    </location>
</feature>
<feature type="compositionally biased region" description="Polar residues" evidence="2">
    <location>
        <begin position="2399"/>
        <end position="2413"/>
    </location>
</feature>
<evidence type="ECO:0000256" key="2">
    <source>
        <dbReference type="SAM" id="MobiDB-lite"/>
    </source>
</evidence>
<feature type="region of interest" description="Disordered" evidence="2">
    <location>
        <begin position="503"/>
        <end position="574"/>
    </location>
</feature>
<feature type="region of interest" description="Disordered" evidence="2">
    <location>
        <begin position="615"/>
        <end position="644"/>
    </location>
</feature>
<sequence>MPSQLDLTTDYGLYARKQIKPEEIFSTSGRTWDSPLTANSPSENARSAEKGEEVRTITATARPNTEVMEKDVSADERDKTGYEDGRSKPPNTQHPRAHLATIVEWPALEVDAPAASIRGELHTPGNRKPCVQTVLQVHTHKGKQIQSLTKTLTRTHDIIRTDEEKSTLNKQSAVSSMVVVETTAAKTTYDKPQSTEEERIDDANWLLKSDPAILQKQNIAALKTIKEELATAVTRPSVQEHRQVTGQTSLGGMQSSATSSTVSHDRNRDEKGAEKAAQKCCGELMDDRGDEVKEEPTGNECQDLDDRPFPTYAVTSVDSMTLENATDAASPHMDWDGLVIPAGGTQAHLNDTRSTCGTSHTSSRVGENPGQSSISGWRKSGLQKNDVWLPTTPVKRPVGTPEESKSSHAGETAGSNTTTDVHDEVIRIVRLTPDWELDEFVSSRPQDLSTPMRTNILSAMARDIMVDLDSTRTGTEIDEDATRCVVSRGDKGDVANYTQLQGQLNFEKDRTTPRKTTTGDTGDDAEMGFVNTTPDIARLSPDIASDSDEGPPDTSHGQGVYRKSPYDTPDSFQDQVTASPYAAQAVNAPQQYYDTPGSTHDGFGVIEDGVATEISSDEKVSPLPSERITPDTHTELTGESAETRQVPAIRSADLPLHQVSPSNQSKVNDTSANPRQVVDVSADTLFWAVEKVPGTVAHDHGIIHKNPQPRQVGLLSKTTTTQQPISLDTLMECINTPLTFPGTTEVSLHTSQDASGGSLVTPHTPYVSVRVPRQPIISPDTRQNVSTGLQNVPEYVGEVPSSTFKGNTVSSDTLQQLDMSLDSSQQVVGSSSGALGAVEILSLDTNSMADEFTDDTQRQFKHPPDNSQIEARKPRHKPEEREGESIKTSNTQGGMCDTLQQGITSGTCQTTLEMSRNVTEGVDGVLSPSQLNYRQLPLETPHKIDADSRDPKRSPIIPTETCQEMAQPKKAGFSSMEMPQRSDGQLLDTLPEVSPVPRDKCQSTESVTYDSAQSMKELTADLSAANNEAEDGSVESSHNSNAPTTQSSWQVLAAFPTTSPTIESVSCDIPQTMEGVLSHALTVSQTVTHTVMRKVEDTTLQVDEVLSTTTPHIIDGESQATAQRIRLSTYTPPELIEASPDTYQVEEEEASALRLQQVAKRLSSDTSQRDDTCHDTPPIVAGGGLELSVEGVALNRVSSKTVSDALPNIPRIVDKLADTPHRSPSTPPDNSQGTHKGLQTVCMENERRPTRTTQEVCVLHETPQIVADISADTPMDLDYVSADTHRDTMTPSPHTPKDVAEASPEKSQDADRVLHKPPQRDKEVTPDAPHREDVSSATPHAAIGEPLPQSKKADGALPVTPQEFNSQSPDNQREPSRASLDITQDGDGSAHSTTRGVGRVTPDIPTTHMETLTSQGTDNLSQLSPRGIDRPPNATSMRSEHVVSNTAHTLDGVPLSTARQTVDVAVKRAQTNSSCTPEAPPMVDVPVQEHFEWADRVSFESTEGQAEVSQEVPRVLDGSSPDSTQGIVSVVIRKETGDAPTSGHDDCRTATPDRSRELQGVSVASPTSAKESRDAAQNGEGVLTDGSQRVDGVTPSTAQEVDGGSHLHNDIDTGRVSDSAGASPEDLPVVAHVLSAFATAPTPKYTLAASPLARLHLQQSLMLYHTFRDAPIHTPADNSADTPAEDCGDDVCDKSTEELRADNKPHDSDLMDCQGAEDGNGSSLTDEPRGKDQTDTGGAVVSPARVTSAVSGGVDVDVQRAVPSIQTTNETAIHANHTTAQTREQSGGDVMGSEGTEGRTAGNMLADGSAEDATQPTSTGGNGTETMERAFSVQVADTIDTAADARECVHDDKAEGEQGKDSITGESTTDDTEESDIRAASISCEGIDTKHGVCTVQAFEDRHSKVHSSERPKDAQSGDCESSVLATACNEKPEGERSTEKERDSNHSTGVAETCAKIERSTLENMDEAQHRTLDVENGDSVASRMSVESTNDDRGEHTSGLINTNQSSVNIVDSRTHTPKENAESRERANDQRLLESQHETMHRGERRGTHAIDATSGTSTDQLDPHNNPSKSTRSMQECTAHVHTADATEGTVDTLGTQRGISPVLTTNTSVSDSSDNSRMEESESCTDQGKVRGGVLAETERLASACTSSTPCIDGSCGDTQPKPPEGDTRTPALNVGARVAELLQGHKVTLPDELLMAHDMVISDELLDPLAVVGVYKGLSAGADTGGSLTTPTITPTKTSSTLDTRKARNRTTLGTNPCLDTPRIDILTDAHTTATARDVSGIPTSAKIVSTDTSTGALGIPSITTANKSEPLTLTHRTHQYTKDGGTDTTCASGKTSSSTISPDATNTEGPNTALGSHVLTIAMIVRDTTILSTPDETTCISSMPATTKAHSKQYTSQRADKQTSGGTLDLSAEVDTSCTTTSSKLSRIDTLAGERATDLLIDGPCSTTAGELLMLPITTNQKNTSDKSQPSGTPITARILRPVRDNLIRVPPDPGSPLARGQVLPMENKLQADPSVCIHISPNGVTLPCGEGHTHTQRAPDTRSDTTNSPAGITNTHTERDSTPSRTTETRGNRSERERRVHLKRAARWEALTNPPLKRMITSADRRGGVYYQTNTDLKGQIGEDTQTHIARPSESEENFGAPRGGARVTKVEAEEANTKQPSTESERGQGRPDAQAQTEVMKNIQQPITIAEKDFRSPRLRSANEDQGYSSDSDVPCSADESIGGESDTDVQVQRCSTTTRRPSREMPLRAQDVKDVGPEQPKNCTVSSEDESQDHGSEGEESAARDSDRGGLGMCAHSRAAEADGFIAPAPEPIPLQRIKIHRTDPEVRVSRKKVINHAATAKTQRHVLGSQYYAKAFRKRKRTDEPKARTERLSRGSDEEITNAHSLRKRHRDRACVQFVCQWKDCDKSFVDENAYRQHVMRHANAQKQAQCPCLSCGELFDSRECRAMHERAHRADGSARTTARLGVKKSRGRRR</sequence>
<evidence type="ECO:0000313" key="4">
    <source>
        <dbReference type="EMBL" id="KNC80547.1"/>
    </source>
</evidence>
<feature type="region of interest" description="Disordered" evidence="2">
    <location>
        <begin position="2107"/>
        <end position="2136"/>
    </location>
</feature>
<feature type="compositionally biased region" description="Polar residues" evidence="2">
    <location>
        <begin position="1034"/>
        <end position="1045"/>
    </location>
</feature>
<feature type="compositionally biased region" description="Polar residues" evidence="2">
    <location>
        <begin position="1408"/>
        <end position="1424"/>
    </location>
</feature>
<proteinExistence type="predicted"/>
<feature type="region of interest" description="Disordered" evidence="2">
    <location>
        <begin position="1025"/>
        <end position="1045"/>
    </location>
</feature>
<feature type="region of interest" description="Disordered" evidence="2">
    <location>
        <begin position="2535"/>
        <end position="2588"/>
    </location>
</feature>
<feature type="region of interest" description="Disordered" evidence="2">
    <location>
        <begin position="1902"/>
        <end position="1954"/>
    </location>
</feature>
<feature type="compositionally biased region" description="Polar residues" evidence="2">
    <location>
        <begin position="349"/>
        <end position="375"/>
    </location>
</feature>
<feature type="compositionally biased region" description="Polar residues" evidence="2">
    <location>
        <begin position="25"/>
        <end position="45"/>
    </location>
</feature>
<dbReference type="EMBL" id="KQ242137">
    <property type="protein sequence ID" value="KNC80547.1"/>
    <property type="molecule type" value="Genomic_DNA"/>
</dbReference>
<feature type="compositionally biased region" description="Polar residues" evidence="2">
    <location>
        <begin position="2057"/>
        <end position="2077"/>
    </location>
</feature>
<feature type="region of interest" description="Disordered" evidence="2">
    <location>
        <begin position="987"/>
        <end position="1011"/>
    </location>
</feature>
<dbReference type="Proteomes" id="UP000054560">
    <property type="component" value="Unassembled WGS sequence"/>
</dbReference>
<feature type="compositionally biased region" description="Polar residues" evidence="2">
    <location>
        <begin position="2552"/>
        <end position="2563"/>
    </location>
</feature>
<feature type="region of interest" description="Disordered" evidence="2">
    <location>
        <begin position="1772"/>
        <end position="1825"/>
    </location>
</feature>
<feature type="region of interest" description="Disordered" evidence="2">
    <location>
        <begin position="2326"/>
        <end position="2360"/>
    </location>
</feature>
<feature type="compositionally biased region" description="Polar residues" evidence="2">
    <location>
        <begin position="1772"/>
        <end position="1785"/>
    </location>
</feature>
<feature type="compositionally biased region" description="Basic and acidic residues" evidence="2">
    <location>
        <begin position="2539"/>
        <end position="2551"/>
    </location>
</feature>
<feature type="compositionally biased region" description="Polar residues" evidence="2">
    <location>
        <begin position="1222"/>
        <end position="1234"/>
    </location>
</feature>
<feature type="region of interest" description="Disordered" evidence="2">
    <location>
        <begin position="1162"/>
        <end position="1182"/>
    </location>
</feature>
<feature type="compositionally biased region" description="Basic and acidic residues" evidence="2">
    <location>
        <begin position="2015"/>
        <end position="2052"/>
    </location>
</feature>
<feature type="domain" description="C2H2-type" evidence="3">
    <location>
        <begin position="2909"/>
        <end position="2938"/>
    </location>
</feature>
<feature type="compositionally biased region" description="Basic and acidic residues" evidence="2">
    <location>
        <begin position="1931"/>
        <end position="1946"/>
    </location>
</feature>
<dbReference type="GO" id="GO:0008270">
    <property type="term" value="F:zinc ion binding"/>
    <property type="evidence" value="ECO:0007669"/>
    <property type="project" value="UniProtKB-KW"/>
</dbReference>
<feature type="region of interest" description="Disordered" evidence="2">
    <location>
        <begin position="236"/>
        <end position="273"/>
    </location>
</feature>
<name>A0A0L0FUN8_9EUKA</name>
<feature type="compositionally biased region" description="Polar residues" evidence="2">
    <location>
        <begin position="2333"/>
        <end position="2360"/>
    </location>
</feature>
<feature type="compositionally biased region" description="Basic and acidic residues" evidence="2">
    <location>
        <begin position="855"/>
        <end position="864"/>
    </location>
</feature>
<feature type="compositionally biased region" description="Polar residues" evidence="2">
    <location>
        <begin position="409"/>
        <end position="419"/>
    </location>
</feature>
<evidence type="ECO:0000259" key="3">
    <source>
        <dbReference type="PROSITE" id="PS50157"/>
    </source>
</evidence>
<organism evidence="4 5">
    <name type="scientific">Sphaeroforma arctica JP610</name>
    <dbReference type="NCBI Taxonomy" id="667725"/>
    <lineage>
        <taxon>Eukaryota</taxon>
        <taxon>Ichthyosporea</taxon>
        <taxon>Ichthyophonida</taxon>
        <taxon>Sphaeroforma</taxon>
    </lineage>
</organism>
<evidence type="ECO:0000256" key="1">
    <source>
        <dbReference type="PROSITE-ProRule" id="PRU00042"/>
    </source>
</evidence>
<feature type="compositionally biased region" description="Polar residues" evidence="2">
    <location>
        <begin position="2683"/>
        <end position="2696"/>
    </location>
</feature>
<feature type="compositionally biased region" description="Polar residues" evidence="2">
    <location>
        <begin position="244"/>
        <end position="262"/>
    </location>
</feature>
<dbReference type="PROSITE" id="PS50157">
    <property type="entry name" value="ZINC_FINGER_C2H2_2"/>
    <property type="match status" value="2"/>
</dbReference>
<feature type="compositionally biased region" description="Basic residues" evidence="2">
    <location>
        <begin position="2977"/>
        <end position="2986"/>
    </location>
</feature>
<feature type="compositionally biased region" description="Basic and acidic residues" evidence="2">
    <location>
        <begin position="1295"/>
        <end position="1334"/>
    </location>
</feature>
<feature type="region of interest" description="Disordered" evidence="2">
    <location>
        <begin position="855"/>
        <end position="895"/>
    </location>
</feature>
<feature type="compositionally biased region" description="Basic and acidic residues" evidence="2">
    <location>
        <begin position="1534"/>
        <end position="1557"/>
    </location>
</feature>
<feature type="compositionally biased region" description="Basic and acidic residues" evidence="2">
    <location>
        <begin position="2564"/>
        <end position="2586"/>
    </location>
</feature>
<feature type="region of interest" description="Disordered" evidence="2">
    <location>
        <begin position="1216"/>
        <end position="1236"/>
    </location>
</feature>
<feature type="compositionally biased region" description="Basic and acidic residues" evidence="2">
    <location>
        <begin position="1902"/>
        <end position="1916"/>
    </location>
</feature>
<feature type="compositionally biased region" description="Basic and acidic residues" evidence="2">
    <location>
        <begin position="2782"/>
        <end position="2798"/>
    </location>
</feature>
<feature type="compositionally biased region" description="Polar residues" evidence="2">
    <location>
        <begin position="886"/>
        <end position="895"/>
    </location>
</feature>
<feature type="region of interest" description="Disordered" evidence="2">
    <location>
        <begin position="349"/>
        <end position="421"/>
    </location>
</feature>
<keyword evidence="1" id="KW-0863">Zinc-finger</keyword>
<feature type="compositionally biased region" description="Low complexity" evidence="2">
    <location>
        <begin position="2109"/>
        <end position="2118"/>
    </location>
</feature>
<dbReference type="RefSeq" id="XP_014154449.1">
    <property type="nucleotide sequence ID" value="XM_014298974.1"/>
</dbReference>
<feature type="region of interest" description="Disordered" evidence="2">
    <location>
        <begin position="1971"/>
        <end position="2077"/>
    </location>
</feature>
<feature type="region of interest" description="Disordered" evidence="2">
    <location>
        <begin position="1850"/>
        <end position="1876"/>
    </location>
</feature>
<dbReference type="GeneID" id="25907598"/>
<feature type="region of interest" description="Disordered" evidence="2">
    <location>
        <begin position="1698"/>
        <end position="1743"/>
    </location>
</feature>
<dbReference type="SMART" id="SM00355">
    <property type="entry name" value="ZnF_C2H2"/>
    <property type="match status" value="2"/>
</dbReference>
<feature type="compositionally biased region" description="Polar residues" evidence="2">
    <location>
        <begin position="2001"/>
        <end position="2014"/>
    </location>
</feature>
<feature type="region of interest" description="Disordered" evidence="2">
    <location>
        <begin position="2962"/>
        <end position="2986"/>
    </location>
</feature>
<feature type="compositionally biased region" description="Basic and acidic residues" evidence="2">
    <location>
        <begin position="67"/>
        <end position="87"/>
    </location>
</feature>
<protein>
    <recommendedName>
        <fullName evidence="3">C2H2-type domain-containing protein</fullName>
    </recommendedName>
</protein>
<feature type="region of interest" description="Disordered" evidence="2">
    <location>
        <begin position="1534"/>
        <end position="1590"/>
    </location>
</feature>
<keyword evidence="1" id="KW-0479">Metal-binding</keyword>
<feature type="region of interest" description="Disordered" evidence="2">
    <location>
        <begin position="2637"/>
        <end position="2802"/>
    </location>
</feature>
<reference evidence="4 5" key="1">
    <citation type="submission" date="2011-02" db="EMBL/GenBank/DDBJ databases">
        <title>The Genome Sequence of Sphaeroforma arctica JP610.</title>
        <authorList>
            <consortium name="The Broad Institute Genome Sequencing Platform"/>
            <person name="Russ C."/>
            <person name="Cuomo C."/>
            <person name="Young S.K."/>
            <person name="Zeng Q."/>
            <person name="Gargeya S."/>
            <person name="Alvarado L."/>
            <person name="Berlin A."/>
            <person name="Chapman S.B."/>
            <person name="Chen Z."/>
            <person name="Freedman E."/>
            <person name="Gellesch M."/>
            <person name="Goldberg J."/>
            <person name="Griggs A."/>
            <person name="Gujja S."/>
            <person name="Heilman E."/>
            <person name="Heiman D."/>
            <person name="Howarth C."/>
            <person name="Mehta T."/>
            <person name="Neiman D."/>
            <person name="Pearson M."/>
            <person name="Roberts A."/>
            <person name="Saif S."/>
            <person name="Shea T."/>
            <person name="Shenoy N."/>
            <person name="Sisk P."/>
            <person name="Stolte C."/>
            <person name="Sykes S."/>
            <person name="White J."/>
            <person name="Yandava C."/>
            <person name="Burger G."/>
            <person name="Gray M.W."/>
            <person name="Holland P.W.H."/>
            <person name="King N."/>
            <person name="Lang F.B.F."/>
            <person name="Roger A.J."/>
            <person name="Ruiz-Trillo I."/>
            <person name="Haas B."/>
            <person name="Nusbaum C."/>
            <person name="Birren B."/>
        </authorList>
    </citation>
    <scope>NUCLEOTIDE SEQUENCE [LARGE SCALE GENOMIC DNA]</scope>
    <source>
        <strain evidence="4 5">JP610</strain>
    </source>
</reference>
<feature type="region of interest" description="Disordered" evidence="2">
    <location>
        <begin position="2391"/>
        <end position="2415"/>
    </location>
</feature>
<feature type="compositionally biased region" description="Basic and acidic residues" evidence="2">
    <location>
        <begin position="1698"/>
        <end position="1709"/>
    </location>
</feature>
<feature type="compositionally biased region" description="Basic and acidic residues" evidence="2">
    <location>
        <begin position="263"/>
        <end position="273"/>
    </location>
</feature>
<gene>
    <name evidence="4" type="ORF">SARC_07094</name>
</gene>
<dbReference type="InterPro" id="IPR013087">
    <property type="entry name" value="Znf_C2H2_type"/>
</dbReference>
<accession>A0A0L0FUN8</accession>
<feature type="domain" description="C2H2-type" evidence="3">
    <location>
        <begin position="2940"/>
        <end position="2969"/>
    </location>
</feature>